<dbReference type="InterPro" id="IPR043964">
    <property type="entry name" value="P-loop_TraG"/>
</dbReference>
<evidence type="ECO:0000259" key="3">
    <source>
        <dbReference type="Pfam" id="PF19044"/>
    </source>
</evidence>
<dbReference type="InterPro" id="IPR027417">
    <property type="entry name" value="P-loop_NTPase"/>
</dbReference>
<dbReference type="PANTHER" id="PTHR30121:SF6">
    <property type="entry name" value="SLR6007 PROTEIN"/>
    <property type="match status" value="1"/>
</dbReference>
<keyword evidence="4" id="KW-0547">Nucleotide-binding</keyword>
<proteinExistence type="predicted"/>
<dbReference type="InterPro" id="IPR051162">
    <property type="entry name" value="T4SS_component"/>
</dbReference>
<evidence type="ECO:0000256" key="1">
    <source>
        <dbReference type="SAM" id="MobiDB-lite"/>
    </source>
</evidence>
<dbReference type="SUPFAM" id="SSF52540">
    <property type="entry name" value="P-loop containing nucleoside triphosphate hydrolases"/>
    <property type="match status" value="1"/>
</dbReference>
<dbReference type="Gene3D" id="3.40.50.300">
    <property type="entry name" value="P-loop containing nucleotide triphosphate hydrolases"/>
    <property type="match status" value="1"/>
</dbReference>
<dbReference type="Gene3D" id="1.10.8.730">
    <property type="match status" value="1"/>
</dbReference>
<reference evidence="4" key="1">
    <citation type="submission" date="2021-04" db="EMBL/GenBank/DDBJ databases">
        <title>Genome based classification of Actinospica acidithermotolerans sp. nov., an actinobacterium isolated from an Indonesian hot spring.</title>
        <authorList>
            <person name="Kusuma A.B."/>
            <person name="Putra K.E."/>
            <person name="Nafisah S."/>
            <person name="Loh J."/>
            <person name="Nouioui I."/>
            <person name="Goodfellow M."/>
        </authorList>
    </citation>
    <scope>NUCLEOTIDE SEQUENCE</scope>
    <source>
        <strain evidence="4">DSM 45618</strain>
    </source>
</reference>
<feature type="domain" description="Helicase HerA central" evidence="2">
    <location>
        <begin position="251"/>
        <end position="312"/>
    </location>
</feature>
<feature type="region of interest" description="Disordered" evidence="1">
    <location>
        <begin position="1"/>
        <end position="23"/>
    </location>
</feature>
<dbReference type="PANTHER" id="PTHR30121">
    <property type="entry name" value="UNCHARACTERIZED PROTEIN YJGR-RELATED"/>
    <property type="match status" value="1"/>
</dbReference>
<name>A0A8J7WW37_9ACTN</name>
<organism evidence="4 5">
    <name type="scientific">Actinocrinis puniceicyclus</name>
    <dbReference type="NCBI Taxonomy" id="977794"/>
    <lineage>
        <taxon>Bacteria</taxon>
        <taxon>Bacillati</taxon>
        <taxon>Actinomycetota</taxon>
        <taxon>Actinomycetes</taxon>
        <taxon>Catenulisporales</taxon>
        <taxon>Actinospicaceae</taxon>
        <taxon>Actinocrinis</taxon>
    </lineage>
</organism>
<keyword evidence="5" id="KW-1185">Reference proteome</keyword>
<evidence type="ECO:0000313" key="5">
    <source>
        <dbReference type="Proteomes" id="UP000677913"/>
    </source>
</evidence>
<dbReference type="AlphaFoldDB" id="A0A8J7WW37"/>
<gene>
    <name evidence="4" type="ORF">KGA66_28335</name>
</gene>
<dbReference type="Proteomes" id="UP000677913">
    <property type="component" value="Unassembled WGS sequence"/>
</dbReference>
<dbReference type="GO" id="GO:0005524">
    <property type="term" value="F:ATP binding"/>
    <property type="evidence" value="ECO:0007669"/>
    <property type="project" value="UniProtKB-KW"/>
</dbReference>
<dbReference type="RefSeq" id="WP_211472554.1">
    <property type="nucleotide sequence ID" value="NZ_JAGSXH010000242.1"/>
</dbReference>
<dbReference type="Pfam" id="PF01935">
    <property type="entry name" value="DUF87"/>
    <property type="match status" value="1"/>
</dbReference>
<evidence type="ECO:0000313" key="4">
    <source>
        <dbReference type="EMBL" id="MBS2966975.1"/>
    </source>
</evidence>
<dbReference type="EMBL" id="JAGSXH010000242">
    <property type="protein sequence ID" value="MBS2966975.1"/>
    <property type="molecule type" value="Genomic_DNA"/>
</dbReference>
<sequence>MALIRTPRRTRSEGPPAGSWFGPGGVEVHARHLEIDGVHAATVTLTGYPAEVLPGWLEAIYTYPARIDVAIHAEPVAPLAAASRLRKQRARLEAGRRGDADRGRLEDPVIEAAAADAQDLAHRVARASAKLFRAAIHLTAYADSLEELEQVLAEIKGLLAAQLATLTPATFRQIEGWTATLPVGIDPLGPARTLATEALAACLPIASPDLTRLDHGDGGDAVGGVLWGLNTATGNPVFWDRWTQQNHNSVILGASGGGKSYLAKTDLLRELYQGTTVSVIDPEGEYASLAQAVGGTVVALGAPGVRINPLTLPDPASAGPDALTRRALDLHALVGVLVGEKDADEGRAALDRATLTAYRDAGITPDPRTWTAPAPDLSAVIKLMRESTDPAGQRLAARLDPFVAGAHGGLFDAPTSHRLDTHLTVYTLNGLPEQLKTAAMLLILSEVWGQAGTADGHRRMVLIDEAWLAMKDPVAARFLFRLAKSARKHTLALAMVTQDAADVLGTELGAAVVANAATQVLLRQAPQAIDAVADAFHLCAGERAFLLTCPRGHALLTAADGSKATFASLAEPDAANLLHTGIAT</sequence>
<comment type="caution">
    <text evidence="4">The sequence shown here is derived from an EMBL/GenBank/DDBJ whole genome shotgun (WGS) entry which is preliminary data.</text>
</comment>
<evidence type="ECO:0000259" key="2">
    <source>
        <dbReference type="Pfam" id="PF01935"/>
    </source>
</evidence>
<protein>
    <submittedName>
        <fullName evidence="4">ATP-binding protein</fullName>
    </submittedName>
</protein>
<keyword evidence="4" id="KW-0067">ATP-binding</keyword>
<accession>A0A8J7WW37</accession>
<feature type="domain" description="TraG P-loop" evidence="3">
    <location>
        <begin position="441"/>
        <end position="548"/>
    </location>
</feature>
<dbReference type="InterPro" id="IPR002789">
    <property type="entry name" value="HerA_central"/>
</dbReference>
<dbReference type="Pfam" id="PF19044">
    <property type="entry name" value="P-loop_TraG"/>
    <property type="match status" value="1"/>
</dbReference>